<gene>
    <name evidence="1" type="ORF">DFJ64_1412</name>
</gene>
<name>A0A3D9V3B9_THECX</name>
<dbReference type="Proteomes" id="UP000256485">
    <property type="component" value="Unassembled WGS sequence"/>
</dbReference>
<comment type="caution">
    <text evidence="1">The sequence shown here is derived from an EMBL/GenBank/DDBJ whole genome shotgun (WGS) entry which is preliminary data.</text>
</comment>
<reference evidence="1 2" key="1">
    <citation type="submission" date="2018-08" db="EMBL/GenBank/DDBJ databases">
        <title>Sequencing the genomes of 1000 actinobacteria strains.</title>
        <authorList>
            <person name="Klenk H.-P."/>
        </authorList>
    </citation>
    <scope>NUCLEOTIDE SEQUENCE [LARGE SCALE GENOMIC DNA]</scope>
    <source>
        <strain evidence="1 2">DSM 22891</strain>
    </source>
</reference>
<accession>A0A3D9V3B9</accession>
<dbReference type="InterPro" id="IPR046038">
    <property type="entry name" value="DUF5996"/>
</dbReference>
<evidence type="ECO:0008006" key="3">
    <source>
        <dbReference type="Google" id="ProtNLM"/>
    </source>
</evidence>
<evidence type="ECO:0000313" key="2">
    <source>
        <dbReference type="Proteomes" id="UP000256485"/>
    </source>
</evidence>
<sequence>MTHHDASWPQLKVADWEPTRDTLHMWTQIVGKVRLAHAPMVNHWWQVPLYVSARGLTTSAIPYGDRIFDLEFDFIDHQLRIRTGDGGLREIALEPKPVATFYAETMDALAELGIPTRIQPHPNEVELAIPFAEDTRHRAYDGEAARLFWRQLVQADRVFHQFRASFVGKVSPVHFFWGAFDLACSRFSGRRAPTYRGSAPNVGTFVMQEGYSHELSSCGFWPGGSSEGTFYSYAYPEPEGFADYPVEPEQAVYSRELGEFVLPYEVVRTSDDPDQVLMRFLRSTYAAAADLGTWDRAALEIDPQRWAERSAVGGR</sequence>
<organism evidence="1 2">
    <name type="scientific">Thermasporomyces composti</name>
    <dbReference type="NCBI Taxonomy" id="696763"/>
    <lineage>
        <taxon>Bacteria</taxon>
        <taxon>Bacillati</taxon>
        <taxon>Actinomycetota</taxon>
        <taxon>Actinomycetes</taxon>
        <taxon>Propionibacteriales</taxon>
        <taxon>Nocardioidaceae</taxon>
        <taxon>Thermasporomyces</taxon>
    </lineage>
</organism>
<evidence type="ECO:0000313" key="1">
    <source>
        <dbReference type="EMBL" id="REF36017.1"/>
    </source>
</evidence>
<dbReference type="RefSeq" id="WP_115849710.1">
    <property type="nucleotide sequence ID" value="NZ_QTUC01000001.1"/>
</dbReference>
<dbReference type="OrthoDB" id="9800945at2"/>
<proteinExistence type="predicted"/>
<keyword evidence="2" id="KW-1185">Reference proteome</keyword>
<dbReference type="Pfam" id="PF19459">
    <property type="entry name" value="DUF5996"/>
    <property type="match status" value="1"/>
</dbReference>
<dbReference type="AlphaFoldDB" id="A0A3D9V3B9"/>
<dbReference type="EMBL" id="QTUC01000001">
    <property type="protein sequence ID" value="REF36017.1"/>
    <property type="molecule type" value="Genomic_DNA"/>
</dbReference>
<protein>
    <recommendedName>
        <fullName evidence="3">Ava_C0101 and related proteins</fullName>
    </recommendedName>
</protein>